<proteinExistence type="predicted"/>
<evidence type="ECO:0000256" key="1">
    <source>
        <dbReference type="SAM" id="MobiDB-lite"/>
    </source>
</evidence>
<sequence length="95" mass="10290">MESSMFFGNTCQNGLMPTLMRPTLPAVQNSLGIKQFLPIPLDTASAVSLFPGFNTGSAQAKTTGDDQSLRMSRPPQRQPITFQRVTPAGVEYISV</sequence>
<organism evidence="2 3">
    <name type="scientific">Ameca splendens</name>
    <dbReference type="NCBI Taxonomy" id="208324"/>
    <lineage>
        <taxon>Eukaryota</taxon>
        <taxon>Metazoa</taxon>
        <taxon>Chordata</taxon>
        <taxon>Craniata</taxon>
        <taxon>Vertebrata</taxon>
        <taxon>Euteleostomi</taxon>
        <taxon>Actinopterygii</taxon>
        <taxon>Neopterygii</taxon>
        <taxon>Teleostei</taxon>
        <taxon>Neoteleostei</taxon>
        <taxon>Acanthomorphata</taxon>
        <taxon>Ovalentaria</taxon>
        <taxon>Atherinomorphae</taxon>
        <taxon>Cyprinodontiformes</taxon>
        <taxon>Goodeidae</taxon>
        <taxon>Ameca</taxon>
    </lineage>
</organism>
<accession>A0ABV0Z8I7</accession>
<evidence type="ECO:0000313" key="3">
    <source>
        <dbReference type="Proteomes" id="UP001469553"/>
    </source>
</evidence>
<reference evidence="2 3" key="1">
    <citation type="submission" date="2021-06" db="EMBL/GenBank/DDBJ databases">
        <authorList>
            <person name="Palmer J.M."/>
        </authorList>
    </citation>
    <scope>NUCLEOTIDE SEQUENCE [LARGE SCALE GENOMIC DNA]</scope>
    <source>
        <strain evidence="2 3">AS_MEX2019</strain>
        <tissue evidence="2">Muscle</tissue>
    </source>
</reference>
<feature type="region of interest" description="Disordered" evidence="1">
    <location>
        <begin position="56"/>
        <end position="76"/>
    </location>
</feature>
<protein>
    <submittedName>
        <fullName evidence="2">Uncharacterized protein</fullName>
    </submittedName>
</protein>
<gene>
    <name evidence="2" type="ORF">AMECASPLE_005221</name>
</gene>
<keyword evidence="3" id="KW-1185">Reference proteome</keyword>
<evidence type="ECO:0000313" key="2">
    <source>
        <dbReference type="EMBL" id="MEQ2302286.1"/>
    </source>
</evidence>
<comment type="caution">
    <text evidence="2">The sequence shown here is derived from an EMBL/GenBank/DDBJ whole genome shotgun (WGS) entry which is preliminary data.</text>
</comment>
<dbReference type="EMBL" id="JAHRIP010056664">
    <property type="protein sequence ID" value="MEQ2302286.1"/>
    <property type="molecule type" value="Genomic_DNA"/>
</dbReference>
<dbReference type="Proteomes" id="UP001469553">
    <property type="component" value="Unassembled WGS sequence"/>
</dbReference>
<name>A0ABV0Z8I7_9TELE</name>